<evidence type="ECO:0000313" key="2">
    <source>
        <dbReference type="Proteomes" id="UP001165083"/>
    </source>
</evidence>
<protein>
    <submittedName>
        <fullName evidence="1">Unnamed protein product</fullName>
    </submittedName>
</protein>
<dbReference type="EMBL" id="BSXW01000031">
    <property type="protein sequence ID" value="GMF10109.1"/>
    <property type="molecule type" value="Genomic_DNA"/>
</dbReference>
<dbReference type="AlphaFoldDB" id="A0A9W6WN70"/>
<keyword evidence="2" id="KW-1185">Reference proteome</keyword>
<dbReference type="OrthoDB" id="128682at2759"/>
<comment type="caution">
    <text evidence="1">The sequence shown here is derived from an EMBL/GenBank/DDBJ whole genome shotgun (WGS) entry which is preliminary data.</text>
</comment>
<name>A0A9W6WN70_9STRA</name>
<evidence type="ECO:0000313" key="1">
    <source>
        <dbReference type="EMBL" id="GMF10109.1"/>
    </source>
</evidence>
<accession>A0A9W6WN70</accession>
<reference evidence="1" key="1">
    <citation type="submission" date="2023-04" db="EMBL/GenBank/DDBJ databases">
        <title>Phytophthora lilii NBRC 32176.</title>
        <authorList>
            <person name="Ichikawa N."/>
            <person name="Sato H."/>
            <person name="Tonouchi N."/>
        </authorList>
    </citation>
    <scope>NUCLEOTIDE SEQUENCE</scope>
    <source>
        <strain evidence="1">NBRC 32176</strain>
    </source>
</reference>
<organism evidence="1 2">
    <name type="scientific">Phytophthora lilii</name>
    <dbReference type="NCBI Taxonomy" id="2077276"/>
    <lineage>
        <taxon>Eukaryota</taxon>
        <taxon>Sar</taxon>
        <taxon>Stramenopiles</taxon>
        <taxon>Oomycota</taxon>
        <taxon>Peronosporomycetes</taxon>
        <taxon>Peronosporales</taxon>
        <taxon>Peronosporaceae</taxon>
        <taxon>Phytophthora</taxon>
    </lineage>
</organism>
<gene>
    <name evidence="1" type="ORF">Plil01_000095400</name>
</gene>
<dbReference type="Proteomes" id="UP001165083">
    <property type="component" value="Unassembled WGS sequence"/>
</dbReference>
<sequence length="292" mass="33109">MYPGTLPVEVPSLATSLVRFALTALCVISSSTGDSRHHPHWNRCASTSQDHQAFDFEFIPVRCHQAHAADGQSGRKGGKGCYVWFLEKCESELVGKSDDYVKGKLKLKNLHGDALTNNKNYKYYAYFTKKSEDYLLNGWLRKDINTFQAWQELKLPNVKKLEDFDVAVLNTDKFRVYSRYVKDFDTNVRRKVHAGYLPPANMLGRSEVETTLRTLVMARTDIKDNFAKMVLGLTAAGKPKTLLKGDALTTHPDFKYFLLFKQEQALTKPRSIADSIGALKIHGFPKLPEVNR</sequence>
<proteinExistence type="predicted"/>